<comment type="subcellular location">
    <subcellularLocation>
        <location evidence="1 10">Golgi apparatus membrane</location>
        <topology evidence="1 10">Peripheral membrane protein</topology>
    </subcellularLocation>
</comment>
<dbReference type="HOGENOM" id="CLU_011361_1_0_1"/>
<comment type="function">
    <text evidence="9">Acts as a component of the peripheral membrane COG complex that is involved in intra-Golgi protein trafficking. COG is located at the cis-Golgi, and regulates tethering of retrograde intra-Golgi vesicles and possibly a number of other membrane trafficking events.</text>
</comment>
<keyword evidence="7 10" id="KW-0472">Membrane</keyword>
<evidence type="ECO:0000313" key="15">
    <source>
        <dbReference type="Proteomes" id="UP000001744"/>
    </source>
</evidence>
<dbReference type="GO" id="GO:0006891">
    <property type="term" value="P:intra-Golgi vesicle-mediated transport"/>
    <property type="evidence" value="ECO:0000318"/>
    <property type="project" value="GO_Central"/>
</dbReference>
<dbReference type="STRING" id="402676.B6K3H4"/>
<dbReference type="InterPro" id="IPR010490">
    <property type="entry name" value="COG6"/>
</dbReference>
<dbReference type="PANTHER" id="PTHR21506">
    <property type="entry name" value="COMPONENT OF OLIGOMERIC GOLGI COMPLEX 6"/>
    <property type="match status" value="1"/>
</dbReference>
<dbReference type="PANTHER" id="PTHR21506:SF0">
    <property type="entry name" value="CONSERVED OLIGOMERIC GOLGI COMPLEX SUBUNIT 6"/>
    <property type="match status" value="1"/>
</dbReference>
<feature type="domain" description="Conserved oligomeric complex COG6 N-terminal" evidence="11">
    <location>
        <begin position="50"/>
        <end position="161"/>
    </location>
</feature>
<dbReference type="SMART" id="SM01087">
    <property type="entry name" value="COG6"/>
    <property type="match status" value="1"/>
</dbReference>
<dbReference type="GeneID" id="7048504"/>
<gene>
    <name evidence="14" type="primary">cog6</name>
    <name evidence="13" type="ORF">SJAG_03158</name>
</gene>
<evidence type="ECO:0000256" key="4">
    <source>
        <dbReference type="ARBA" id="ARBA00022448"/>
    </source>
</evidence>
<comment type="function">
    <text evidence="10">Acts as component of the peripheral membrane COG complex that is involved in intra-Golgi protein trafficking. COG is located at the cis-Golgi, and regulates tethering of retrograde intra-Golgi vesicles and possibly a number of other membrane trafficking events.</text>
</comment>
<protein>
    <recommendedName>
        <fullName evidence="3 10">Conserved oligomeric Golgi complex subunit 6</fullName>
        <shortName evidence="10">COG complex subunit 6</shortName>
    </recommendedName>
    <alternativeName>
        <fullName evidence="8 10">Component of oligomeric Golgi complex 6</fullName>
    </alternativeName>
</protein>
<organism evidence="13 15">
    <name type="scientific">Schizosaccharomyces japonicus (strain yFS275 / FY16936)</name>
    <name type="common">Fission yeast</name>
    <dbReference type="NCBI Taxonomy" id="402676"/>
    <lineage>
        <taxon>Eukaryota</taxon>
        <taxon>Fungi</taxon>
        <taxon>Dikarya</taxon>
        <taxon>Ascomycota</taxon>
        <taxon>Taphrinomycotina</taxon>
        <taxon>Schizosaccharomycetes</taxon>
        <taxon>Schizosaccharomycetales</taxon>
        <taxon>Schizosaccharomycetaceae</taxon>
        <taxon>Schizosaccharomyces</taxon>
    </lineage>
</organism>
<proteinExistence type="inferred from homology"/>
<keyword evidence="6 10" id="KW-0333">Golgi apparatus</keyword>
<keyword evidence="15" id="KW-1185">Reference proteome</keyword>
<evidence type="ECO:0000259" key="11">
    <source>
        <dbReference type="Pfam" id="PF06419"/>
    </source>
</evidence>
<evidence type="ECO:0000313" key="13">
    <source>
        <dbReference type="EMBL" id="EEB08031.1"/>
    </source>
</evidence>
<dbReference type="EMBL" id="KE651167">
    <property type="protein sequence ID" value="EEB08031.1"/>
    <property type="molecule type" value="Genomic_DNA"/>
</dbReference>
<dbReference type="OrthoDB" id="272987at2759"/>
<dbReference type="Pfam" id="PF20653">
    <property type="entry name" value="COG6_C"/>
    <property type="match status" value="1"/>
</dbReference>
<evidence type="ECO:0000256" key="1">
    <source>
        <dbReference type="ARBA" id="ARBA00004395"/>
    </source>
</evidence>
<dbReference type="Proteomes" id="UP000001744">
    <property type="component" value="Unassembled WGS sequence"/>
</dbReference>
<name>B6K3H4_SCHJY</name>
<dbReference type="OMA" id="HSCLDFF"/>
<evidence type="ECO:0000256" key="6">
    <source>
        <dbReference type="ARBA" id="ARBA00023034"/>
    </source>
</evidence>
<dbReference type="GO" id="GO:0015031">
    <property type="term" value="P:protein transport"/>
    <property type="evidence" value="ECO:0007669"/>
    <property type="project" value="UniProtKB-KW"/>
</dbReference>
<dbReference type="GO" id="GO:0000139">
    <property type="term" value="C:Golgi membrane"/>
    <property type="evidence" value="ECO:0007669"/>
    <property type="project" value="UniProtKB-SubCell"/>
</dbReference>
<accession>B6K3H4</accession>
<dbReference type="VEuPathDB" id="FungiDB:SJAG_03158"/>
<evidence type="ECO:0000256" key="5">
    <source>
        <dbReference type="ARBA" id="ARBA00022927"/>
    </source>
</evidence>
<dbReference type="eggNOG" id="KOG3758">
    <property type="taxonomic scope" value="Eukaryota"/>
</dbReference>
<dbReference type="AlphaFoldDB" id="B6K3H4"/>
<comment type="subunit">
    <text evidence="10">Component of the conserved oligomeric Golgi complex.</text>
</comment>
<dbReference type="RefSeq" id="XP_002174324.1">
    <property type="nucleotide sequence ID" value="XM_002174288.2"/>
</dbReference>
<evidence type="ECO:0000256" key="2">
    <source>
        <dbReference type="ARBA" id="ARBA00011023"/>
    </source>
</evidence>
<evidence type="ECO:0000313" key="14">
    <source>
        <dbReference type="JaponicusDB" id="SJAG_03158"/>
    </source>
</evidence>
<dbReference type="InterPro" id="IPR048368">
    <property type="entry name" value="COG6_N"/>
</dbReference>
<evidence type="ECO:0000259" key="12">
    <source>
        <dbReference type="Pfam" id="PF20653"/>
    </source>
</evidence>
<keyword evidence="4 10" id="KW-0813">Transport</keyword>
<evidence type="ECO:0000256" key="8">
    <source>
        <dbReference type="ARBA" id="ARBA00031348"/>
    </source>
</evidence>
<dbReference type="Pfam" id="PF06419">
    <property type="entry name" value="COG6_N"/>
    <property type="match status" value="1"/>
</dbReference>
<feature type="domain" description="Conserved Oligomeric Golgi complex subunit 6 C-terminal" evidence="12">
    <location>
        <begin position="196"/>
        <end position="646"/>
    </location>
</feature>
<sequence length="656" mass="75084">MENAGTALLNGSATRGSGYSFRRAVTQRLLQLSTIHLKDEDFVKSVRQLDSRNFAVDHENIRQLQIDIRTDALWTNGTVIREFSEFASHLETIQTLLNRLNSLYSQRETSVLEKLSGVQQLSEKYKTLEDQKAEALRKLEYLQFCRENFFLSEEDVYHLVSSDIVDQRFYSILEKAQTISNNCTSLFAINAEETNEAATKVMKAMSQYIDEAFEKLFRYVKTELNDMETSRNLEFHPDLKSAFAALFAKPEMLNKTLDLIVQARQRVLYVAFVMALETGDPNTFSRPIELSAPDPKRFVNDIIAWLHQTIAGEKELIETLFQARRKKINESENSWWDSLESLEMNSKMLMDENLYGVCKAIVSRVQTSILETEDLITIYGLIEIFGFYRELLSSTIHEHSTVLTSLKTLEDFAFKRLQSLIDDELYHVKASALNIPADLLPPQFVIRFMKSLASILNVRKNSYSSQFVDVNELVATLESTVSSLFEISDRCSKRLLPHKRYIFLLNVVDCCYSYIEPYSGTESLQKLLNDKQAKLADELTLQLHTEFCSQSSLIDLSFCFQSGDESFIEEALEKVNWSKIRNEFGSFLVTTFADATTDLLLLTSPTVQTNVQANSVQLFFNDVTKVKNCLEKFSKSSEFPFSLNELQIALGIENTA</sequence>
<evidence type="ECO:0000256" key="7">
    <source>
        <dbReference type="ARBA" id="ARBA00023136"/>
    </source>
</evidence>
<dbReference type="JaponicusDB" id="SJAG_03158">
    <property type="gene designation" value="cog6"/>
</dbReference>
<comment type="similarity">
    <text evidence="2 10">Belongs to the COG6 family.</text>
</comment>
<dbReference type="InterPro" id="IPR048369">
    <property type="entry name" value="COG6_C"/>
</dbReference>
<evidence type="ECO:0000256" key="9">
    <source>
        <dbReference type="ARBA" id="ARBA00043873"/>
    </source>
</evidence>
<reference evidence="13 15" key="1">
    <citation type="journal article" date="2011" name="Science">
        <title>Comparative functional genomics of the fission yeasts.</title>
        <authorList>
            <person name="Rhind N."/>
            <person name="Chen Z."/>
            <person name="Yassour M."/>
            <person name="Thompson D.A."/>
            <person name="Haas B.J."/>
            <person name="Habib N."/>
            <person name="Wapinski I."/>
            <person name="Roy S."/>
            <person name="Lin M.F."/>
            <person name="Heiman D.I."/>
            <person name="Young S.K."/>
            <person name="Furuya K."/>
            <person name="Guo Y."/>
            <person name="Pidoux A."/>
            <person name="Chen H.M."/>
            <person name="Robbertse B."/>
            <person name="Goldberg J.M."/>
            <person name="Aoki K."/>
            <person name="Bayne E.H."/>
            <person name="Berlin A.M."/>
            <person name="Desjardins C.A."/>
            <person name="Dobbs E."/>
            <person name="Dukaj L."/>
            <person name="Fan L."/>
            <person name="FitzGerald M.G."/>
            <person name="French C."/>
            <person name="Gujja S."/>
            <person name="Hansen K."/>
            <person name="Keifenheim D."/>
            <person name="Levin J.Z."/>
            <person name="Mosher R.A."/>
            <person name="Mueller C.A."/>
            <person name="Pfiffner J."/>
            <person name="Priest M."/>
            <person name="Russ C."/>
            <person name="Smialowska A."/>
            <person name="Swoboda P."/>
            <person name="Sykes S.M."/>
            <person name="Vaughn M."/>
            <person name="Vengrova S."/>
            <person name="Yoder R."/>
            <person name="Zeng Q."/>
            <person name="Allshire R."/>
            <person name="Baulcombe D."/>
            <person name="Birren B.W."/>
            <person name="Brown W."/>
            <person name="Ekwall K."/>
            <person name="Kellis M."/>
            <person name="Leatherwood J."/>
            <person name="Levin H."/>
            <person name="Margalit H."/>
            <person name="Martienssen R."/>
            <person name="Nieduszynski C.A."/>
            <person name="Spatafora J.W."/>
            <person name="Friedman N."/>
            <person name="Dalgaard J.Z."/>
            <person name="Baumann P."/>
            <person name="Niki H."/>
            <person name="Regev A."/>
            <person name="Nusbaum C."/>
        </authorList>
    </citation>
    <scope>NUCLEOTIDE SEQUENCE [LARGE SCALE GENOMIC DNA]</scope>
    <source>
        <strain evidence="15">yFS275 / FY16936</strain>
    </source>
</reference>
<dbReference type="GO" id="GO:0017119">
    <property type="term" value="C:Golgi transport complex"/>
    <property type="evidence" value="ECO:0000318"/>
    <property type="project" value="GO_Central"/>
</dbReference>
<evidence type="ECO:0000256" key="3">
    <source>
        <dbReference type="ARBA" id="ARBA00020973"/>
    </source>
</evidence>
<evidence type="ECO:0000256" key="10">
    <source>
        <dbReference type="RuleBase" id="RU365075"/>
    </source>
</evidence>
<keyword evidence="5 10" id="KW-0653">Protein transport</keyword>